<dbReference type="Proteomes" id="UP000659388">
    <property type="component" value="Unassembled WGS sequence"/>
</dbReference>
<feature type="domain" description="Pectinesterase catalytic" evidence="6">
    <location>
        <begin position="2"/>
        <end position="284"/>
    </location>
</feature>
<evidence type="ECO:0000256" key="5">
    <source>
        <dbReference type="RuleBase" id="RU000589"/>
    </source>
</evidence>
<reference evidence="7" key="1">
    <citation type="submission" date="2021-01" db="EMBL/GenBank/DDBJ databases">
        <title>Fulvivirga kasyanovii gen. nov., sp nov., a novel member of the phylum Bacteroidetes isolated from seawater in a mussel farm.</title>
        <authorList>
            <person name="Zhao L.-H."/>
            <person name="Wang Z.-J."/>
        </authorList>
    </citation>
    <scope>NUCLEOTIDE SEQUENCE</scope>
    <source>
        <strain evidence="7">2943</strain>
    </source>
</reference>
<proteinExistence type="inferred from homology"/>
<evidence type="ECO:0000256" key="2">
    <source>
        <dbReference type="ARBA" id="ARBA00022801"/>
    </source>
</evidence>
<keyword evidence="3 5" id="KW-0063">Aspartyl esterase</keyword>
<comment type="caution">
    <text evidence="7">The sequence shown here is derived from an EMBL/GenBank/DDBJ whole genome shotgun (WGS) entry which is preliminary data.</text>
</comment>
<organism evidence="7 8">
    <name type="scientific">Fulvivirga sediminis</name>
    <dbReference type="NCBI Taxonomy" id="2803949"/>
    <lineage>
        <taxon>Bacteria</taxon>
        <taxon>Pseudomonadati</taxon>
        <taxon>Bacteroidota</taxon>
        <taxon>Cytophagia</taxon>
        <taxon>Cytophagales</taxon>
        <taxon>Fulvivirgaceae</taxon>
        <taxon>Fulvivirga</taxon>
    </lineage>
</organism>
<dbReference type="AlphaFoldDB" id="A0A937F4B5"/>
<feature type="active site" evidence="4">
    <location>
        <position position="154"/>
    </location>
</feature>
<dbReference type="EC" id="3.1.1.11" evidence="5"/>
<dbReference type="GO" id="GO:0045490">
    <property type="term" value="P:pectin catabolic process"/>
    <property type="evidence" value="ECO:0007669"/>
    <property type="project" value="UniProtKB-UniRule"/>
</dbReference>
<dbReference type="InterPro" id="IPR000070">
    <property type="entry name" value="Pectinesterase_cat"/>
</dbReference>
<dbReference type="InterPro" id="IPR012334">
    <property type="entry name" value="Pectin_lyas_fold"/>
</dbReference>
<comment type="catalytic activity">
    <reaction evidence="5">
        <text>[(1-&gt;4)-alpha-D-galacturonosyl methyl ester](n) + n H2O = [(1-&gt;4)-alpha-D-galacturonosyl](n) + n methanol + n H(+)</text>
        <dbReference type="Rhea" id="RHEA:22380"/>
        <dbReference type="Rhea" id="RHEA-COMP:14570"/>
        <dbReference type="Rhea" id="RHEA-COMP:14573"/>
        <dbReference type="ChEBI" id="CHEBI:15377"/>
        <dbReference type="ChEBI" id="CHEBI:15378"/>
        <dbReference type="ChEBI" id="CHEBI:17790"/>
        <dbReference type="ChEBI" id="CHEBI:140522"/>
        <dbReference type="ChEBI" id="CHEBI:140523"/>
        <dbReference type="EC" id="3.1.1.11"/>
    </reaction>
</comment>
<name>A0A937F4B5_9BACT</name>
<evidence type="ECO:0000256" key="3">
    <source>
        <dbReference type="ARBA" id="ARBA00023085"/>
    </source>
</evidence>
<dbReference type="GO" id="GO:0009279">
    <property type="term" value="C:cell outer membrane"/>
    <property type="evidence" value="ECO:0007669"/>
    <property type="project" value="TreeGrafter"/>
</dbReference>
<dbReference type="Gene3D" id="2.160.20.10">
    <property type="entry name" value="Single-stranded right-handed beta-helix, Pectin lyase-like"/>
    <property type="match status" value="1"/>
</dbReference>
<dbReference type="EMBL" id="JAESIY010000004">
    <property type="protein sequence ID" value="MBL3656106.1"/>
    <property type="molecule type" value="Genomic_DNA"/>
</dbReference>
<evidence type="ECO:0000313" key="7">
    <source>
        <dbReference type="EMBL" id="MBL3656106.1"/>
    </source>
</evidence>
<dbReference type="InterPro" id="IPR033131">
    <property type="entry name" value="Pectinesterase_Asp_AS"/>
</dbReference>
<protein>
    <recommendedName>
        <fullName evidence="5">Pectinesterase</fullName>
        <ecNumber evidence="5">3.1.1.11</ecNumber>
    </recommendedName>
</protein>
<accession>A0A937F4B5</accession>
<evidence type="ECO:0000256" key="4">
    <source>
        <dbReference type="PROSITE-ProRule" id="PRU10040"/>
    </source>
</evidence>
<evidence type="ECO:0000313" key="8">
    <source>
        <dbReference type="Proteomes" id="UP000659388"/>
    </source>
</evidence>
<dbReference type="PROSITE" id="PS00503">
    <property type="entry name" value="PECTINESTERASE_2"/>
    <property type="match status" value="1"/>
</dbReference>
<keyword evidence="8" id="KW-1185">Reference proteome</keyword>
<comment type="pathway">
    <text evidence="5">Glycan metabolism; pectin degradation; 2-dehydro-3-deoxy-D-gluconate from pectin: step 1/5.</text>
</comment>
<evidence type="ECO:0000256" key="1">
    <source>
        <dbReference type="ARBA" id="ARBA00008891"/>
    </source>
</evidence>
<dbReference type="SUPFAM" id="SSF51126">
    <property type="entry name" value="Pectin lyase-like"/>
    <property type="match status" value="1"/>
</dbReference>
<dbReference type="PANTHER" id="PTHR31321">
    <property type="entry name" value="ACYL-COA THIOESTER HYDROLASE YBHC-RELATED"/>
    <property type="match status" value="1"/>
</dbReference>
<comment type="similarity">
    <text evidence="1">Belongs to the pectinesterase family.</text>
</comment>
<gene>
    <name evidence="7" type="ORF">JL102_08195</name>
</gene>
<evidence type="ECO:0000259" key="6">
    <source>
        <dbReference type="Pfam" id="PF01095"/>
    </source>
</evidence>
<dbReference type="InterPro" id="IPR011050">
    <property type="entry name" value="Pectin_lyase_fold/virulence"/>
</dbReference>
<sequence length="298" mass="33890">MTVAKDDSGDYTTIQEAINSAKAFPDKRITIYVKKGIYHEKVKIPSWNNLITIQGEHRDSTIITYDDYFDKIDKGRNSTFITPTMLVQGRDCVLENLTIENTAGPVGQAVALAIEADRCVVKQCNLMGNQDTFYAAGEGNRQYLINCYIEGTTDFIFGEATVVFEKCQIHAKSNSYITAASTPQHVPYGFVFLDCGLTADRDVNKVYLGRPWRQYAKTVFVHCNLGDFILPEGWHNWSNPAAERTAFYAEFQNNGNGYHPQKRVPWSHQLRKSEAKKYTVDQILNIKTLKNEKGWYLK</sequence>
<dbReference type="GO" id="GO:0042545">
    <property type="term" value="P:cell wall modification"/>
    <property type="evidence" value="ECO:0007669"/>
    <property type="project" value="UniProtKB-UniRule"/>
</dbReference>
<dbReference type="PANTHER" id="PTHR31321:SF57">
    <property type="entry name" value="PECTINESTERASE 53-RELATED"/>
    <property type="match status" value="1"/>
</dbReference>
<dbReference type="GO" id="GO:0030599">
    <property type="term" value="F:pectinesterase activity"/>
    <property type="evidence" value="ECO:0007669"/>
    <property type="project" value="UniProtKB-UniRule"/>
</dbReference>
<dbReference type="Pfam" id="PF01095">
    <property type="entry name" value="Pectinesterase"/>
    <property type="match status" value="1"/>
</dbReference>
<keyword evidence="2 5" id="KW-0378">Hydrolase</keyword>